<evidence type="ECO:0000313" key="9">
    <source>
        <dbReference type="Proteomes" id="UP000199107"/>
    </source>
</evidence>
<dbReference type="EMBL" id="FNGH01000003">
    <property type="protein sequence ID" value="SDL17618.1"/>
    <property type="molecule type" value="Genomic_DNA"/>
</dbReference>
<dbReference type="Proteomes" id="UP000199107">
    <property type="component" value="Unassembled WGS sequence"/>
</dbReference>
<keyword evidence="5 6" id="KW-0238">DNA-binding</keyword>
<dbReference type="AlphaFoldDB" id="A0A1G9HXC1"/>
<dbReference type="RefSeq" id="WP_089657300.1">
    <property type="nucleotide sequence ID" value="NZ_FNGH01000003.1"/>
</dbReference>
<evidence type="ECO:0000313" key="8">
    <source>
        <dbReference type="EMBL" id="SDL17618.1"/>
    </source>
</evidence>
<keyword evidence="9" id="KW-1185">Reference proteome</keyword>
<name>A0A1G9HXC1_9GAMM</name>
<keyword evidence="1 6" id="KW-1277">Toxin-antitoxin system</keyword>
<dbReference type="GO" id="GO:0016779">
    <property type="term" value="F:nucleotidyltransferase activity"/>
    <property type="evidence" value="ECO:0007669"/>
    <property type="project" value="UniProtKB-UniRule"/>
</dbReference>
<sequence length="218" mass="24800">MATDLSRSLNPRKGLIFRITHRDNLPWLLVNGLYCPSAAEQDPEFLTIGKRELIDKRATRVVPVPPGGVLSDYIPFYFTPASMMLFNIVTGHGVQQQRREDIIVLVSSLPRLQQLDLPFLFSDRHAYLANAEFSNRLEDLADFVPWALLQAKDFKRDLESPDKTDRYQAEALVHHHLPASALLGIGTYTDEVRVAVRAQVAAHQLPLKVVTRPNWFFQ</sequence>
<dbReference type="GO" id="GO:0016757">
    <property type="term" value="F:glycosyltransferase activity"/>
    <property type="evidence" value="ECO:0007669"/>
    <property type="project" value="UniProtKB-UniRule"/>
</dbReference>
<evidence type="ECO:0000256" key="4">
    <source>
        <dbReference type="ARBA" id="ARBA00022695"/>
    </source>
</evidence>
<evidence type="ECO:0000256" key="3">
    <source>
        <dbReference type="ARBA" id="ARBA00022679"/>
    </source>
</evidence>
<evidence type="ECO:0000256" key="5">
    <source>
        <dbReference type="ARBA" id="ARBA00023125"/>
    </source>
</evidence>
<dbReference type="STRING" id="48727.SAMN05192555_1033"/>
<evidence type="ECO:0000259" key="7">
    <source>
        <dbReference type="PROSITE" id="PS52018"/>
    </source>
</evidence>
<dbReference type="InterPro" id="IPR029494">
    <property type="entry name" value="DarT"/>
</dbReference>
<proteinExistence type="inferred from homology"/>
<feature type="binding site" evidence="6">
    <location>
        <position position="57"/>
    </location>
    <ligand>
        <name>NAD(+)</name>
        <dbReference type="ChEBI" id="CHEBI:57540"/>
    </ligand>
</feature>
<gene>
    <name evidence="8" type="ORF">SAMN05192555_1033</name>
</gene>
<dbReference type="GO" id="GO:0003677">
    <property type="term" value="F:DNA binding"/>
    <property type="evidence" value="ECO:0007669"/>
    <property type="project" value="UniProtKB-UniRule"/>
</dbReference>
<feature type="active site" evidence="6">
    <location>
        <position position="170"/>
    </location>
</feature>
<feature type="domain" description="DarT" evidence="7">
    <location>
        <begin position="14"/>
        <end position="217"/>
    </location>
</feature>
<feature type="binding site" evidence="6">
    <location>
        <begin position="18"/>
        <end position="20"/>
    </location>
    <ligand>
        <name>NAD(+)</name>
        <dbReference type="ChEBI" id="CHEBI:57540"/>
    </ligand>
</feature>
<organism evidence="8 9">
    <name type="scientific">Franzmannia pantelleriensis</name>
    <dbReference type="NCBI Taxonomy" id="48727"/>
    <lineage>
        <taxon>Bacteria</taxon>
        <taxon>Pseudomonadati</taxon>
        <taxon>Pseudomonadota</taxon>
        <taxon>Gammaproteobacteria</taxon>
        <taxon>Oceanospirillales</taxon>
        <taxon>Halomonadaceae</taxon>
        <taxon>Franzmannia</taxon>
    </lineage>
</organism>
<evidence type="ECO:0000256" key="6">
    <source>
        <dbReference type="PROSITE-ProRule" id="PRU01362"/>
    </source>
</evidence>
<keyword evidence="3 6" id="KW-0808">Transferase</keyword>
<comment type="caution">
    <text evidence="6">Lacks conserved residue(s) required for the propagation of feature annotation.</text>
</comment>
<comment type="catalytic activity">
    <reaction evidence="6">
        <text>a thymidine in DNA + NAD(+) = an N-(ADP-alpha-D-ribosyl)-thymidine in DNA + nicotinamide + H(+)</text>
        <dbReference type="Rhea" id="RHEA:71651"/>
        <dbReference type="Rhea" id="RHEA-COMP:13556"/>
        <dbReference type="Rhea" id="RHEA-COMP:18051"/>
        <dbReference type="ChEBI" id="CHEBI:15378"/>
        <dbReference type="ChEBI" id="CHEBI:17154"/>
        <dbReference type="ChEBI" id="CHEBI:57540"/>
        <dbReference type="ChEBI" id="CHEBI:137386"/>
        <dbReference type="ChEBI" id="CHEBI:191199"/>
    </reaction>
</comment>
<keyword evidence="4 6" id="KW-0548">Nucleotidyltransferase</keyword>
<accession>A0A1G9HXC1</accession>
<evidence type="ECO:0000256" key="2">
    <source>
        <dbReference type="ARBA" id="ARBA00022676"/>
    </source>
</evidence>
<keyword evidence="2 6" id="KW-0328">Glycosyltransferase</keyword>
<dbReference type="PROSITE" id="PS52018">
    <property type="entry name" value="DART"/>
    <property type="match status" value="1"/>
</dbReference>
<feature type="active site" description="Proton acceptor" evidence="6">
    <location>
        <position position="57"/>
    </location>
</feature>
<evidence type="ECO:0000256" key="1">
    <source>
        <dbReference type="ARBA" id="ARBA00022649"/>
    </source>
</evidence>
<comment type="similarity">
    <text evidence="6">Belongs to the DarT ADP-ribosyltransferase family.</text>
</comment>
<dbReference type="Pfam" id="PF14487">
    <property type="entry name" value="DarT"/>
    <property type="match status" value="1"/>
</dbReference>
<dbReference type="OrthoDB" id="9813972at2"/>
<reference evidence="9" key="1">
    <citation type="submission" date="2016-10" db="EMBL/GenBank/DDBJ databases">
        <authorList>
            <person name="Varghese N."/>
            <person name="Submissions S."/>
        </authorList>
    </citation>
    <scope>NUCLEOTIDE SEQUENCE [LARGE SCALE GENOMIC DNA]</scope>
    <source>
        <strain evidence="9">AAP</strain>
    </source>
</reference>
<protein>
    <recommendedName>
        <fullName evidence="7">DarT domain-containing protein</fullName>
    </recommendedName>
</protein>